<dbReference type="AlphaFoldDB" id="A0A151PA65"/>
<reference evidence="1 2" key="1">
    <citation type="journal article" date="2012" name="Genome Biol.">
        <title>Sequencing three crocodilian genomes to illuminate the evolution of archosaurs and amniotes.</title>
        <authorList>
            <person name="St John J.A."/>
            <person name="Braun E.L."/>
            <person name="Isberg S.R."/>
            <person name="Miles L.G."/>
            <person name="Chong A.Y."/>
            <person name="Gongora J."/>
            <person name="Dalzell P."/>
            <person name="Moran C."/>
            <person name="Bed'hom B."/>
            <person name="Abzhanov A."/>
            <person name="Burgess S.C."/>
            <person name="Cooksey A.M."/>
            <person name="Castoe T.A."/>
            <person name="Crawford N.G."/>
            <person name="Densmore L.D."/>
            <person name="Drew J.C."/>
            <person name="Edwards S.V."/>
            <person name="Faircloth B.C."/>
            <person name="Fujita M.K."/>
            <person name="Greenwold M.J."/>
            <person name="Hoffmann F.G."/>
            <person name="Howard J.M."/>
            <person name="Iguchi T."/>
            <person name="Janes D.E."/>
            <person name="Khan S.Y."/>
            <person name="Kohno S."/>
            <person name="de Koning A.J."/>
            <person name="Lance S.L."/>
            <person name="McCarthy F.M."/>
            <person name="McCormack J.E."/>
            <person name="Merchant M.E."/>
            <person name="Peterson D.G."/>
            <person name="Pollock D.D."/>
            <person name="Pourmand N."/>
            <person name="Raney B.J."/>
            <person name="Roessler K.A."/>
            <person name="Sanford J.R."/>
            <person name="Sawyer R.H."/>
            <person name="Schmidt C.J."/>
            <person name="Triplett E.W."/>
            <person name="Tuberville T.D."/>
            <person name="Venegas-Anaya M."/>
            <person name="Howard J.T."/>
            <person name="Jarvis E.D."/>
            <person name="Guillette L.J.Jr."/>
            <person name="Glenn T.C."/>
            <person name="Green R.E."/>
            <person name="Ray D.A."/>
        </authorList>
    </citation>
    <scope>NUCLEOTIDE SEQUENCE [LARGE SCALE GENOMIC DNA]</scope>
    <source>
        <strain evidence="1">KSC_2009_1</strain>
    </source>
</reference>
<evidence type="ECO:0000313" key="1">
    <source>
        <dbReference type="EMBL" id="KYO45932.1"/>
    </source>
</evidence>
<accession>A0A151PA65</accession>
<dbReference type="EMBL" id="AKHW03000533">
    <property type="protein sequence ID" value="KYO45932.1"/>
    <property type="molecule type" value="Genomic_DNA"/>
</dbReference>
<name>A0A151PA65_ALLMI</name>
<proteinExistence type="predicted"/>
<gene>
    <name evidence="1" type="ORF">Y1Q_0021545</name>
</gene>
<dbReference type="Proteomes" id="UP000050525">
    <property type="component" value="Unassembled WGS sequence"/>
</dbReference>
<comment type="caution">
    <text evidence="1">The sequence shown here is derived from an EMBL/GenBank/DDBJ whole genome shotgun (WGS) entry which is preliminary data.</text>
</comment>
<keyword evidence="2" id="KW-1185">Reference proteome</keyword>
<sequence>MCKTLLTVYSGPTSECRGLTRSFRGQRTNAPFSTQHCVKFAERLNKPARHDGPLAIRGFIDRSLRS</sequence>
<evidence type="ECO:0000313" key="2">
    <source>
        <dbReference type="Proteomes" id="UP000050525"/>
    </source>
</evidence>
<organism evidence="1 2">
    <name type="scientific">Alligator mississippiensis</name>
    <name type="common">American alligator</name>
    <dbReference type="NCBI Taxonomy" id="8496"/>
    <lineage>
        <taxon>Eukaryota</taxon>
        <taxon>Metazoa</taxon>
        <taxon>Chordata</taxon>
        <taxon>Craniata</taxon>
        <taxon>Vertebrata</taxon>
        <taxon>Euteleostomi</taxon>
        <taxon>Archelosauria</taxon>
        <taxon>Archosauria</taxon>
        <taxon>Crocodylia</taxon>
        <taxon>Alligatoridae</taxon>
        <taxon>Alligatorinae</taxon>
        <taxon>Alligator</taxon>
    </lineage>
</organism>
<protein>
    <submittedName>
        <fullName evidence="1">Uncharacterized protein</fullName>
    </submittedName>
</protein>